<reference evidence="1 2" key="1">
    <citation type="journal article" date="2022" name="Genome Biol. Evol.">
        <title>The Spruce Budworm Genome: Reconstructing the Evolutionary History of Antifreeze Proteins.</title>
        <authorList>
            <person name="Beliveau C."/>
            <person name="Gagne P."/>
            <person name="Picq S."/>
            <person name="Vernygora O."/>
            <person name="Keeling C.I."/>
            <person name="Pinkney K."/>
            <person name="Doucet D."/>
            <person name="Wen F."/>
            <person name="Johnston J.S."/>
            <person name="Maaroufi H."/>
            <person name="Boyle B."/>
            <person name="Laroche J."/>
            <person name="Dewar K."/>
            <person name="Juretic N."/>
            <person name="Blackburn G."/>
            <person name="Nisole A."/>
            <person name="Brunet B."/>
            <person name="Brandao M."/>
            <person name="Lumley L."/>
            <person name="Duan J."/>
            <person name="Quan G."/>
            <person name="Lucarotti C.J."/>
            <person name="Roe A.D."/>
            <person name="Sperling F.A.H."/>
            <person name="Levesque R.C."/>
            <person name="Cusson M."/>
        </authorList>
    </citation>
    <scope>NUCLEOTIDE SEQUENCE [LARGE SCALE GENOMIC DNA]</scope>
    <source>
        <strain evidence="1">Glfc:IPQL:Cfum</strain>
    </source>
</reference>
<comment type="caution">
    <text evidence="1">The sequence shown here is derived from an EMBL/GenBank/DDBJ whole genome shotgun (WGS) entry which is preliminary data.</text>
</comment>
<evidence type="ECO:0000313" key="2">
    <source>
        <dbReference type="Proteomes" id="UP001064048"/>
    </source>
</evidence>
<keyword evidence="2" id="KW-1185">Reference proteome</keyword>
<sequence length="661" mass="72944">MGEWERDSAMTAATGYGPLEPPAMSQPPSKVIHLPKVRMLRGRAAGGIRITNVKSIKPPDPQMVKQQEENKLRAQLVTLRSARALFVTTGHDPRPLSCVLPLTHPHAKLEPPAMSQPPSKVIHLPKVRMLRGRAAGGIRITNVKSIKPPDPQMVKQQEENKLRAQLQKEIVSRSRTCQNKTYECHLPVVTGRQFCAQHILQDPSAPYRQCVYASGSGARCPLPAPADARDQRDPGRYASPYPLICPPKICWLANLNLLDATVGQTTKKTENRSIGTTKCRPTWRLWHDFQLSWFADCVEKVKQLCYTHARAALQSRARSAAPPPPVASSETLLHQLNHYVRPERPRTSSCASSVSVVSDPAEPEPTAPDPVDPFTQIDAPAVNAAYSAAIMECGSASDSDADSVCLPPACSGPQADEDAPTDRAPLWRCNRSNWRSMGEAYYVQKRAGVYTAEEAVSEAKTALRSLQAAYIKQMGRLRVLLQMARLKYLRDLKAEKEQYCSINAQARGAPTTARERRQLRKLKAYAGYHRRHGVDAVLARKLQRKRAKVNDPVQNRPVPAQARCTFQEGSARCAAHAVPAAKHCLAHILHDKQQVLFVPCNDPRGLSPCRVPLPRLPPPAAGCRYHAMPPPYCVFTLKKDDSESEASVASDASHERPIGAL</sequence>
<protein>
    <submittedName>
        <fullName evidence="1">Uncharacterized protein</fullName>
    </submittedName>
</protein>
<name>A0ACC0KYZ4_CHOFU</name>
<organism evidence="1 2">
    <name type="scientific">Choristoneura fumiferana</name>
    <name type="common">Spruce budworm moth</name>
    <name type="synonym">Archips fumiferana</name>
    <dbReference type="NCBI Taxonomy" id="7141"/>
    <lineage>
        <taxon>Eukaryota</taxon>
        <taxon>Metazoa</taxon>
        <taxon>Ecdysozoa</taxon>
        <taxon>Arthropoda</taxon>
        <taxon>Hexapoda</taxon>
        <taxon>Insecta</taxon>
        <taxon>Pterygota</taxon>
        <taxon>Neoptera</taxon>
        <taxon>Endopterygota</taxon>
        <taxon>Lepidoptera</taxon>
        <taxon>Glossata</taxon>
        <taxon>Ditrysia</taxon>
        <taxon>Tortricoidea</taxon>
        <taxon>Tortricidae</taxon>
        <taxon>Tortricinae</taxon>
        <taxon>Choristoneura</taxon>
    </lineage>
</organism>
<gene>
    <name evidence="1" type="ORF">MSG28_015126</name>
</gene>
<proteinExistence type="predicted"/>
<dbReference type="EMBL" id="CM046127">
    <property type="protein sequence ID" value="KAI8441540.1"/>
    <property type="molecule type" value="Genomic_DNA"/>
</dbReference>
<dbReference type="Proteomes" id="UP001064048">
    <property type="component" value="Chromosome 27"/>
</dbReference>
<evidence type="ECO:0000313" key="1">
    <source>
        <dbReference type="EMBL" id="KAI8441540.1"/>
    </source>
</evidence>
<accession>A0ACC0KYZ4</accession>